<dbReference type="SUPFAM" id="SSF53474">
    <property type="entry name" value="alpha/beta-Hydrolases"/>
    <property type="match status" value="1"/>
</dbReference>
<proteinExistence type="predicted"/>
<dbReference type="PANTHER" id="PTHR43194">
    <property type="entry name" value="HYDROLASE ALPHA/BETA FOLD FAMILY"/>
    <property type="match status" value="1"/>
</dbReference>
<sequence length="349" mass="37439">MAILVLSLGACASTAPTSSREVFFAGGTYVGEPGKQVMRGAMYVEHLRPARTTQRYPLVLISGTGQTAVNWMTTPDGRPGWSDFFLARGYEVYLVDQPARGRSAWIDGVDGEVRNLTAASIESLFTVGGKWPQARLHTQWPGSGRPGDPAFDQFYASQVSYLASAPETQRLAKAAGTALLDRIGPAVLVTHSQSGPFGWVIADARPGLVKGIVALEPQGPPIEGKRLLWGLTDIPLTYDPPAAKASDLELEPGSASPDPGLKSCWRQKGSPRQLSRLAGIPVVVLGTEASYHAQFDHCAVQWLQQAGVGAEYLRLEELGIHGNGHMMMLEKNSDDIAAVVSGWVEKAVH</sequence>
<dbReference type="InterPro" id="IPR050228">
    <property type="entry name" value="Carboxylesterase_BioH"/>
</dbReference>
<keyword evidence="2" id="KW-1185">Reference proteome</keyword>
<dbReference type="EMBL" id="JABBFX010000001">
    <property type="protein sequence ID" value="NML43889.1"/>
    <property type="molecule type" value="Genomic_DNA"/>
</dbReference>
<dbReference type="PANTHER" id="PTHR43194:SF4">
    <property type="entry name" value="AB HYDROLASE-1 DOMAIN-CONTAINING PROTEIN"/>
    <property type="match status" value="1"/>
</dbReference>
<organism evidence="1 2">
    <name type="scientific">Ramlibacter agri</name>
    <dbReference type="NCBI Taxonomy" id="2728837"/>
    <lineage>
        <taxon>Bacteria</taxon>
        <taxon>Pseudomonadati</taxon>
        <taxon>Pseudomonadota</taxon>
        <taxon>Betaproteobacteria</taxon>
        <taxon>Burkholderiales</taxon>
        <taxon>Comamonadaceae</taxon>
        <taxon>Ramlibacter</taxon>
    </lineage>
</organism>
<dbReference type="Proteomes" id="UP000541185">
    <property type="component" value="Unassembled WGS sequence"/>
</dbReference>
<protein>
    <submittedName>
        <fullName evidence="1">Alpha/beta fold hydrolase</fullName>
    </submittedName>
</protein>
<dbReference type="AlphaFoldDB" id="A0A848H301"/>
<accession>A0A848H301</accession>
<dbReference type="CDD" id="cd12809">
    <property type="entry name" value="Esterase_713_like-2"/>
    <property type="match status" value="1"/>
</dbReference>
<dbReference type="GO" id="GO:0016787">
    <property type="term" value="F:hydrolase activity"/>
    <property type="evidence" value="ECO:0007669"/>
    <property type="project" value="UniProtKB-KW"/>
</dbReference>
<name>A0A848H301_9BURK</name>
<dbReference type="RefSeq" id="WP_169418067.1">
    <property type="nucleotide sequence ID" value="NZ_JABBFX010000001.1"/>
</dbReference>
<gene>
    <name evidence="1" type="ORF">HHL11_09025</name>
</gene>
<reference evidence="1 2" key="1">
    <citation type="submission" date="2020-04" db="EMBL/GenBank/DDBJ databases">
        <title>Ramlibacter sp. G-1-2-2 isolated from soil.</title>
        <authorList>
            <person name="Dahal R.H."/>
        </authorList>
    </citation>
    <scope>NUCLEOTIDE SEQUENCE [LARGE SCALE GENOMIC DNA]</scope>
    <source>
        <strain evidence="1 2">G-1-2-2</strain>
    </source>
</reference>
<evidence type="ECO:0000313" key="2">
    <source>
        <dbReference type="Proteomes" id="UP000541185"/>
    </source>
</evidence>
<dbReference type="InterPro" id="IPR029058">
    <property type="entry name" value="AB_hydrolase_fold"/>
</dbReference>
<keyword evidence="1" id="KW-0378">Hydrolase</keyword>
<comment type="caution">
    <text evidence="1">The sequence shown here is derived from an EMBL/GenBank/DDBJ whole genome shotgun (WGS) entry which is preliminary data.</text>
</comment>
<dbReference type="Gene3D" id="3.40.50.1820">
    <property type="entry name" value="alpha/beta hydrolase"/>
    <property type="match status" value="1"/>
</dbReference>
<evidence type="ECO:0000313" key="1">
    <source>
        <dbReference type="EMBL" id="NML43889.1"/>
    </source>
</evidence>